<dbReference type="InterPro" id="IPR052895">
    <property type="entry name" value="HetReg/Transcr_Mod"/>
</dbReference>
<proteinExistence type="predicted"/>
<gene>
    <name evidence="1" type="ORF">B0A48_01361</name>
</gene>
<dbReference type="PANTHER" id="PTHR24148:SF64">
    <property type="entry name" value="HETEROKARYON INCOMPATIBILITY DOMAIN-CONTAINING PROTEIN"/>
    <property type="match status" value="1"/>
</dbReference>
<dbReference type="Pfam" id="PF26639">
    <property type="entry name" value="Het-6_barrel"/>
    <property type="match status" value="1"/>
</dbReference>
<dbReference type="EMBL" id="NAJO01000002">
    <property type="protein sequence ID" value="OQO14483.1"/>
    <property type="molecule type" value="Genomic_DNA"/>
</dbReference>
<dbReference type="AlphaFoldDB" id="A0A1V8TT25"/>
<dbReference type="OrthoDB" id="2157530at2759"/>
<sequence length="325" mass="36511">MSSQTHDPQEGVAAWVPQWDLSNFIDFYPLPTWLYNASRDLGCEVDVASTRFVVRGLVLGAVEFTTAVLTKIGMKPQGLGASTSTESFIAADTWQDVARIATQDRWRVSNLNEDDKEDIRISKWTNEHFADFAAWLVEDKDMTQSFHCTTSIVWCDACNDDLSSPSTPTAAPVVAYTCGICDRGDFDVCHECYVDKGTRCPKAYDCFLRANIGLWYEHNDEDLRELRSAATRGSADRFYKSLRATTNCRTWFASTTGYVGSTSHTTQRGDVVCVLFGARVPFMLRPEPDSRYRLIGDCYVDGMMDGKAVDMWEAGELKLEEFTLC</sequence>
<dbReference type="STRING" id="1507870.A0A1V8TT25"/>
<dbReference type="InParanoid" id="A0A1V8TT25"/>
<dbReference type="PANTHER" id="PTHR24148">
    <property type="entry name" value="ANKYRIN REPEAT DOMAIN-CONTAINING PROTEIN 39 HOMOLOG-RELATED"/>
    <property type="match status" value="1"/>
</dbReference>
<protein>
    <submittedName>
        <fullName evidence="1">Uncharacterized protein</fullName>
    </submittedName>
</protein>
<accession>A0A1V8TT25</accession>
<comment type="caution">
    <text evidence="1">The sequence shown here is derived from an EMBL/GenBank/DDBJ whole genome shotgun (WGS) entry which is preliminary data.</text>
</comment>
<organism evidence="1 2">
    <name type="scientific">Cryoendolithus antarcticus</name>
    <dbReference type="NCBI Taxonomy" id="1507870"/>
    <lineage>
        <taxon>Eukaryota</taxon>
        <taxon>Fungi</taxon>
        <taxon>Dikarya</taxon>
        <taxon>Ascomycota</taxon>
        <taxon>Pezizomycotina</taxon>
        <taxon>Dothideomycetes</taxon>
        <taxon>Dothideomycetidae</taxon>
        <taxon>Cladosporiales</taxon>
        <taxon>Cladosporiaceae</taxon>
        <taxon>Cryoendolithus</taxon>
    </lineage>
</organism>
<evidence type="ECO:0000313" key="1">
    <source>
        <dbReference type="EMBL" id="OQO14483.1"/>
    </source>
</evidence>
<keyword evidence="2" id="KW-1185">Reference proteome</keyword>
<reference evidence="2" key="1">
    <citation type="submission" date="2017-03" db="EMBL/GenBank/DDBJ databases">
        <title>Genomes of endolithic fungi from Antarctica.</title>
        <authorList>
            <person name="Coleine C."/>
            <person name="Masonjones S."/>
            <person name="Stajich J.E."/>
        </authorList>
    </citation>
    <scope>NUCLEOTIDE SEQUENCE [LARGE SCALE GENOMIC DNA]</scope>
    <source>
        <strain evidence="2">CCFEE 5527</strain>
    </source>
</reference>
<name>A0A1V8TT25_9PEZI</name>
<evidence type="ECO:0000313" key="2">
    <source>
        <dbReference type="Proteomes" id="UP000192596"/>
    </source>
</evidence>
<dbReference type="Proteomes" id="UP000192596">
    <property type="component" value="Unassembled WGS sequence"/>
</dbReference>